<feature type="signal peptide" evidence="1">
    <location>
        <begin position="1"/>
        <end position="15"/>
    </location>
</feature>
<proteinExistence type="predicted"/>
<dbReference type="Gene3D" id="1.20.140.150">
    <property type="match status" value="1"/>
</dbReference>
<dbReference type="GeneTree" id="ENSGT01000000221645"/>
<dbReference type="AlphaFoldDB" id="A0A8C0J4H3"/>
<organism evidence="2 3">
    <name type="scientific">Chelonoidis abingdonii</name>
    <name type="common">Abingdon island giant tortoise</name>
    <name type="synonym">Testudo abingdonii</name>
    <dbReference type="NCBI Taxonomy" id="106734"/>
    <lineage>
        <taxon>Eukaryota</taxon>
        <taxon>Metazoa</taxon>
        <taxon>Chordata</taxon>
        <taxon>Craniata</taxon>
        <taxon>Vertebrata</taxon>
        <taxon>Euteleostomi</taxon>
        <taxon>Archelosauria</taxon>
        <taxon>Testudinata</taxon>
        <taxon>Testudines</taxon>
        <taxon>Cryptodira</taxon>
        <taxon>Durocryptodira</taxon>
        <taxon>Testudinoidea</taxon>
        <taxon>Testudinidae</taxon>
        <taxon>Chelonoidis</taxon>
    </lineage>
</organism>
<evidence type="ECO:0000313" key="3">
    <source>
        <dbReference type="Proteomes" id="UP000694404"/>
    </source>
</evidence>
<name>A0A8C0J4H3_CHEAB</name>
<reference evidence="2" key="2">
    <citation type="submission" date="2025-09" db="UniProtKB">
        <authorList>
            <consortium name="Ensembl"/>
        </authorList>
    </citation>
    <scope>IDENTIFICATION</scope>
</reference>
<dbReference type="Ensembl" id="ENSCABT00000029400.1">
    <property type="protein sequence ID" value="ENSCABP00000026844.1"/>
    <property type="gene ID" value="ENSCABG00000019719.1"/>
</dbReference>
<keyword evidence="1" id="KW-0732">Signal</keyword>
<accession>A0A8C0J4H3</accession>
<feature type="chain" id="PRO_5034042712" evidence="1">
    <location>
        <begin position="16"/>
        <end position="85"/>
    </location>
</feature>
<protein>
    <submittedName>
        <fullName evidence="2">Uncharacterized protein</fullName>
    </submittedName>
</protein>
<evidence type="ECO:0000313" key="2">
    <source>
        <dbReference type="Ensembl" id="ENSCABP00000026844.1"/>
    </source>
</evidence>
<dbReference type="Proteomes" id="UP000694404">
    <property type="component" value="Unplaced"/>
</dbReference>
<evidence type="ECO:0000256" key="1">
    <source>
        <dbReference type="SAM" id="SignalP"/>
    </source>
</evidence>
<reference evidence="2" key="1">
    <citation type="submission" date="2025-08" db="UniProtKB">
        <authorList>
            <consortium name="Ensembl"/>
        </authorList>
    </citation>
    <scope>IDENTIFICATION</scope>
</reference>
<sequence>MIISIVLGLLATVLSLFGLKCTQVGMTNENTKVKISVTGGVIFILAGKIPTLCIKTELRTPLVLSSAFMISKLSEMFICFHNLKL</sequence>
<keyword evidence="3" id="KW-1185">Reference proteome</keyword>